<comment type="subcellular location">
    <subcellularLocation>
        <location evidence="1">Cytoplasm</location>
    </subcellularLocation>
</comment>
<evidence type="ECO:0000259" key="12">
    <source>
        <dbReference type="PROSITE" id="PS50104"/>
    </source>
</evidence>
<dbReference type="SUPFAM" id="SSF48371">
    <property type="entry name" value="ARM repeat"/>
    <property type="match status" value="1"/>
</dbReference>
<evidence type="ECO:0000256" key="10">
    <source>
        <dbReference type="ARBA" id="ARBA00047304"/>
    </source>
</evidence>
<dbReference type="Proteomes" id="UP000699462">
    <property type="component" value="Unassembled WGS sequence"/>
</dbReference>
<dbReference type="GO" id="GO:0003953">
    <property type="term" value="F:NAD+ nucleosidase activity"/>
    <property type="evidence" value="ECO:0007669"/>
    <property type="project" value="InterPro"/>
</dbReference>
<dbReference type="InterPro" id="IPR013761">
    <property type="entry name" value="SAM/pointed_sf"/>
</dbReference>
<keyword evidence="6" id="KW-0677">Repeat</keyword>
<dbReference type="GO" id="GO:0061809">
    <property type="term" value="F:NAD+ nucleosidase activity, cyclic ADP-ribose generating"/>
    <property type="evidence" value="ECO:0007669"/>
    <property type="project" value="UniProtKB-EC"/>
</dbReference>
<evidence type="ECO:0000313" key="15">
    <source>
        <dbReference type="Proteomes" id="UP000699462"/>
    </source>
</evidence>
<comment type="catalytic activity">
    <reaction evidence="10">
        <text>NAD(+) + H2O = ADP-D-ribose + nicotinamide + H(+)</text>
        <dbReference type="Rhea" id="RHEA:16301"/>
        <dbReference type="ChEBI" id="CHEBI:15377"/>
        <dbReference type="ChEBI" id="CHEBI:15378"/>
        <dbReference type="ChEBI" id="CHEBI:17154"/>
        <dbReference type="ChEBI" id="CHEBI:57540"/>
        <dbReference type="ChEBI" id="CHEBI:57967"/>
        <dbReference type="EC" id="3.2.2.6"/>
    </reaction>
    <physiologicalReaction direction="left-to-right" evidence="10">
        <dbReference type="Rhea" id="RHEA:16302"/>
    </physiologicalReaction>
</comment>
<keyword evidence="4" id="KW-0963">Cytoplasm</keyword>
<keyword evidence="15" id="KW-1185">Reference proteome</keyword>
<evidence type="ECO:0000256" key="7">
    <source>
        <dbReference type="ARBA" id="ARBA00022801"/>
    </source>
</evidence>
<dbReference type="InterPro" id="IPR001660">
    <property type="entry name" value="SAM"/>
</dbReference>
<dbReference type="Gene3D" id="3.40.50.10140">
    <property type="entry name" value="Toll/interleukin-1 receptor homology (TIR) domain"/>
    <property type="match status" value="1"/>
</dbReference>
<evidence type="ECO:0000256" key="5">
    <source>
        <dbReference type="ARBA" id="ARBA00022588"/>
    </source>
</evidence>
<evidence type="ECO:0000256" key="4">
    <source>
        <dbReference type="ARBA" id="ARBA00022490"/>
    </source>
</evidence>
<organism evidence="14 15">
    <name type="scientific">Paragonimus westermani</name>
    <dbReference type="NCBI Taxonomy" id="34504"/>
    <lineage>
        <taxon>Eukaryota</taxon>
        <taxon>Metazoa</taxon>
        <taxon>Spiralia</taxon>
        <taxon>Lophotrochozoa</taxon>
        <taxon>Platyhelminthes</taxon>
        <taxon>Trematoda</taxon>
        <taxon>Digenea</taxon>
        <taxon>Plagiorchiida</taxon>
        <taxon>Troglotremata</taxon>
        <taxon>Troglotrematidae</taxon>
        <taxon>Paragonimus</taxon>
    </lineage>
</organism>
<dbReference type="InterPro" id="IPR000157">
    <property type="entry name" value="TIR_dom"/>
</dbReference>
<dbReference type="Gene3D" id="1.10.150.50">
    <property type="entry name" value="Transcription Factor, Ets-1"/>
    <property type="match status" value="2"/>
</dbReference>
<keyword evidence="7" id="KW-0378">Hydrolase</keyword>
<keyword evidence="9" id="KW-0520">NAD</keyword>
<dbReference type="Pfam" id="PF00536">
    <property type="entry name" value="SAM_1"/>
    <property type="match status" value="1"/>
</dbReference>
<evidence type="ECO:0000256" key="3">
    <source>
        <dbReference type="ARBA" id="ARBA00011982"/>
    </source>
</evidence>
<dbReference type="GO" id="GO:0045087">
    <property type="term" value="P:innate immune response"/>
    <property type="evidence" value="ECO:0007669"/>
    <property type="project" value="UniProtKB-KW"/>
</dbReference>
<dbReference type="GO" id="GO:0035591">
    <property type="term" value="F:signaling adaptor activity"/>
    <property type="evidence" value="ECO:0007669"/>
    <property type="project" value="InterPro"/>
</dbReference>
<feature type="domain" description="TIR" evidence="12">
    <location>
        <begin position="657"/>
        <end position="800"/>
    </location>
</feature>
<dbReference type="PROSITE" id="PS50104">
    <property type="entry name" value="TIR"/>
    <property type="match status" value="1"/>
</dbReference>
<feature type="domain" description="SAM" evidence="13">
    <location>
        <begin position="456"/>
        <end position="520"/>
    </location>
</feature>
<gene>
    <name evidence="14" type="ORF">P879_08014</name>
</gene>
<dbReference type="EMBL" id="JTDF01011143">
    <property type="protein sequence ID" value="KAF8563659.1"/>
    <property type="molecule type" value="Genomic_DNA"/>
</dbReference>
<dbReference type="PANTHER" id="PTHR22998:SF1">
    <property type="entry name" value="NAD(+) HYDROLASE SARM1"/>
    <property type="match status" value="1"/>
</dbReference>
<evidence type="ECO:0000256" key="8">
    <source>
        <dbReference type="ARBA" id="ARBA00022859"/>
    </source>
</evidence>
<dbReference type="GO" id="GO:0030425">
    <property type="term" value="C:dendrite"/>
    <property type="evidence" value="ECO:0007669"/>
    <property type="project" value="TreeGrafter"/>
</dbReference>
<proteinExistence type="inferred from homology"/>
<dbReference type="AlphaFoldDB" id="A0A8T0D723"/>
<dbReference type="InterPro" id="IPR039184">
    <property type="entry name" value="SARM1"/>
</dbReference>
<dbReference type="GO" id="GO:0048678">
    <property type="term" value="P:response to axon injury"/>
    <property type="evidence" value="ECO:0007669"/>
    <property type="project" value="InterPro"/>
</dbReference>
<name>A0A8T0D723_9TREM</name>
<dbReference type="OrthoDB" id="202764at2759"/>
<dbReference type="EC" id="3.2.2.6" evidence="3"/>
<evidence type="ECO:0000256" key="2">
    <source>
        <dbReference type="ARBA" id="ARBA00008291"/>
    </source>
</evidence>
<evidence type="ECO:0000256" key="1">
    <source>
        <dbReference type="ARBA" id="ARBA00004496"/>
    </source>
</evidence>
<comment type="similarity">
    <text evidence="2">Belongs to the SARM1 family.</text>
</comment>
<keyword evidence="5" id="KW-0399">Innate immunity</keyword>
<dbReference type="SUPFAM" id="SSF52200">
    <property type="entry name" value="Toll/Interleukin receptor TIR domain"/>
    <property type="match status" value="1"/>
</dbReference>
<dbReference type="SUPFAM" id="SSF47769">
    <property type="entry name" value="SAM/Pointed domain"/>
    <property type="match status" value="2"/>
</dbReference>
<evidence type="ECO:0000256" key="11">
    <source>
        <dbReference type="SAM" id="MobiDB-lite"/>
    </source>
</evidence>
<dbReference type="SMART" id="SM00454">
    <property type="entry name" value="SAM"/>
    <property type="match status" value="2"/>
</dbReference>
<sequence length="811" mass="90804">MFKQNGLPGHLFARLGNPRLDRQSSADGVSPFKECPTTWNTSKAQARAIATQHKFRAPPRSAYGLWQHVSQLETPDLNEPVDINEHIDEQLDSKNREILVLSARLLNQLLSCENLASLLSTEVDHEDTVSSAGDDRSSSMECTDRIEQDHEVTIQANYVPCTGDTLDTNDTTSKEICESGPDSSELTDFIRCVVDGSWQYRNYADVYRECMALLEALLKPTEHMCQNVIDSGGVRNFVFACRSNDLLTLRHTALGFFNLALFGGRLGQIEMNRQHAIDWLFRLATYPDEWIAYFACLTSALLHTNPSLATSVANSGVLELIRPFVSSHSPVQFAREQMLAAFPCVCQQDAASTDRSQPCDKCYFKCSIDWLEQLLPALSSELPEARILAVFHFAVEATLKSDTDSLNVFTSIGAVDKLYRNASSLDPMESELANLTLELLGQPPLPHRLTPHVPRWTVEDVQCWLSTVGFEQFMPMFAKMQVDGDLLLGLTEATLRQCLHITNAITRLRLLRSVCQLKLEADYTTIDPTKLAQWLRWASILDPTVGLNSGSFTFRVGADAEPSSLSYEAKCPRLNASANLAQYTHNLIAAGVDRSFLPLLTDTILSHDCHIFNGVHRTRILMAAQASQSMSQSFGKKPLEGGESFSEPVFSSPPPHRPLDVFISYRRSTGSQLASLLKVHLQQRGYRVFLDIERLAAGKFNESLLHSISSSNNFLLVLTPNALDRCLNDVSLLDWIHRETVWALRSKCNVIPVTDSFEWPSEDLLPEDMRPVLEYNAVNWVHDYQDACIAKVEKFMVKRSDWTYSVTGAKG</sequence>
<feature type="region of interest" description="Disordered" evidence="11">
    <location>
        <begin position="13"/>
        <end position="33"/>
    </location>
</feature>
<dbReference type="Pfam" id="PF13676">
    <property type="entry name" value="TIR_2"/>
    <property type="match status" value="1"/>
</dbReference>
<evidence type="ECO:0000256" key="9">
    <source>
        <dbReference type="ARBA" id="ARBA00023027"/>
    </source>
</evidence>
<dbReference type="PANTHER" id="PTHR22998">
    <property type="entry name" value="SARM1"/>
    <property type="match status" value="1"/>
</dbReference>
<protein>
    <recommendedName>
        <fullName evidence="3">ADP-ribosyl cyclase/cyclic ADP-ribose hydrolase</fullName>
        <ecNumber evidence="3">3.2.2.6</ecNumber>
    </recommendedName>
</protein>
<dbReference type="InterPro" id="IPR011989">
    <property type="entry name" value="ARM-like"/>
</dbReference>
<reference evidence="14 15" key="1">
    <citation type="submission" date="2019-07" db="EMBL/GenBank/DDBJ databases">
        <title>Annotation for the trematode Paragonimus westermani.</title>
        <authorList>
            <person name="Choi Y.-J."/>
        </authorList>
    </citation>
    <scope>NUCLEOTIDE SEQUENCE [LARGE SCALE GENOMIC DNA]</scope>
    <source>
        <strain evidence="14">180907_Pwestermani</strain>
    </source>
</reference>
<keyword evidence="8" id="KW-0391">Immunity</keyword>
<evidence type="ECO:0000259" key="13">
    <source>
        <dbReference type="PROSITE" id="PS50105"/>
    </source>
</evidence>
<dbReference type="SMART" id="SM00255">
    <property type="entry name" value="TIR"/>
    <property type="match status" value="1"/>
</dbReference>
<dbReference type="GO" id="GO:0005737">
    <property type="term" value="C:cytoplasm"/>
    <property type="evidence" value="ECO:0007669"/>
    <property type="project" value="UniProtKB-SubCell"/>
</dbReference>
<comment type="caution">
    <text evidence="14">The sequence shown here is derived from an EMBL/GenBank/DDBJ whole genome shotgun (WGS) entry which is preliminary data.</text>
</comment>
<dbReference type="GO" id="GO:0034128">
    <property type="term" value="P:negative regulation of MyD88-independent toll-like receptor signaling pathway"/>
    <property type="evidence" value="ECO:0007669"/>
    <property type="project" value="InterPro"/>
</dbReference>
<dbReference type="Gene3D" id="1.25.10.10">
    <property type="entry name" value="Leucine-rich Repeat Variant"/>
    <property type="match status" value="1"/>
</dbReference>
<evidence type="ECO:0000256" key="6">
    <source>
        <dbReference type="ARBA" id="ARBA00022737"/>
    </source>
</evidence>
<dbReference type="PROSITE" id="PS50105">
    <property type="entry name" value="SAM_DOMAIN"/>
    <property type="match status" value="1"/>
</dbReference>
<dbReference type="GO" id="GO:0007165">
    <property type="term" value="P:signal transduction"/>
    <property type="evidence" value="ECO:0007669"/>
    <property type="project" value="InterPro"/>
</dbReference>
<dbReference type="InterPro" id="IPR016024">
    <property type="entry name" value="ARM-type_fold"/>
</dbReference>
<accession>A0A8T0D723</accession>
<dbReference type="InterPro" id="IPR035897">
    <property type="entry name" value="Toll_tir_struct_dom_sf"/>
</dbReference>
<evidence type="ECO:0000313" key="14">
    <source>
        <dbReference type="EMBL" id="KAF8563659.1"/>
    </source>
</evidence>